<evidence type="ECO:0000313" key="3">
    <source>
        <dbReference type="EMBL" id="RKP33403.1"/>
    </source>
</evidence>
<feature type="signal peptide" evidence="2">
    <location>
        <begin position="1"/>
        <end position="20"/>
    </location>
</feature>
<sequence length="198" mass="21401">MVVTVLLKLLVPTLLVVVSPTPSVSVTQPVPTPNSRQNLDYGKAFRGLTYGYDYDSDGELPSPQNSVNGLAPESSQNDIELNSIYDLSTLNVIPVQDEVSLDPTAESNDFEDIAPSSVDEEYQTDSNCQSPKSSHRSPIRGVLRLCSNIGGRFYSPGSPSVSGETSDEDNNTLMDDIDAYFTSTVEQGSHRLPNKLAA</sequence>
<feature type="chain" id="PRO_5020971114" evidence="2">
    <location>
        <begin position="21"/>
        <end position="198"/>
    </location>
</feature>
<keyword evidence="2" id="KW-0732">Signal</keyword>
<keyword evidence="4" id="KW-1185">Reference proteome</keyword>
<name>A0A4P9ZK06_9FUNG</name>
<organism evidence="3 4">
    <name type="scientific">Dimargaris cristalligena</name>
    <dbReference type="NCBI Taxonomy" id="215637"/>
    <lineage>
        <taxon>Eukaryota</taxon>
        <taxon>Fungi</taxon>
        <taxon>Fungi incertae sedis</taxon>
        <taxon>Zoopagomycota</taxon>
        <taxon>Kickxellomycotina</taxon>
        <taxon>Dimargaritomycetes</taxon>
        <taxon>Dimargaritales</taxon>
        <taxon>Dimargaritaceae</taxon>
        <taxon>Dimargaris</taxon>
    </lineage>
</organism>
<accession>A0A4P9ZK06</accession>
<evidence type="ECO:0000256" key="2">
    <source>
        <dbReference type="SAM" id="SignalP"/>
    </source>
</evidence>
<feature type="compositionally biased region" description="Polar residues" evidence="1">
    <location>
        <begin position="62"/>
        <end position="74"/>
    </location>
</feature>
<protein>
    <submittedName>
        <fullName evidence="3">Uncharacterized protein</fullName>
    </submittedName>
</protein>
<evidence type="ECO:0000313" key="4">
    <source>
        <dbReference type="Proteomes" id="UP000268162"/>
    </source>
</evidence>
<proteinExistence type="predicted"/>
<reference evidence="4" key="1">
    <citation type="journal article" date="2018" name="Nat. Microbiol.">
        <title>Leveraging single-cell genomics to expand the fungal tree of life.</title>
        <authorList>
            <person name="Ahrendt S.R."/>
            <person name="Quandt C.A."/>
            <person name="Ciobanu D."/>
            <person name="Clum A."/>
            <person name="Salamov A."/>
            <person name="Andreopoulos B."/>
            <person name="Cheng J.F."/>
            <person name="Woyke T."/>
            <person name="Pelin A."/>
            <person name="Henrissat B."/>
            <person name="Reynolds N.K."/>
            <person name="Benny G.L."/>
            <person name="Smith M.E."/>
            <person name="James T.Y."/>
            <person name="Grigoriev I.V."/>
        </authorList>
    </citation>
    <scope>NUCLEOTIDE SEQUENCE [LARGE SCALE GENOMIC DNA]</scope>
    <source>
        <strain evidence="4">RSA 468</strain>
    </source>
</reference>
<evidence type="ECO:0000256" key="1">
    <source>
        <dbReference type="SAM" id="MobiDB-lite"/>
    </source>
</evidence>
<feature type="compositionally biased region" description="Acidic residues" evidence="1">
    <location>
        <begin position="108"/>
        <end position="123"/>
    </location>
</feature>
<dbReference type="AlphaFoldDB" id="A0A4P9ZK06"/>
<feature type="region of interest" description="Disordered" evidence="1">
    <location>
        <begin position="105"/>
        <end position="136"/>
    </location>
</feature>
<gene>
    <name evidence="3" type="ORF">BJ085DRAFT_40850</name>
</gene>
<feature type="region of interest" description="Disordered" evidence="1">
    <location>
        <begin position="54"/>
        <end position="74"/>
    </location>
</feature>
<dbReference type="Proteomes" id="UP000268162">
    <property type="component" value="Unassembled WGS sequence"/>
</dbReference>
<dbReference type="EMBL" id="ML003927">
    <property type="protein sequence ID" value="RKP33403.1"/>
    <property type="molecule type" value="Genomic_DNA"/>
</dbReference>